<reference evidence="1" key="1">
    <citation type="journal article" date="2015" name="Nature">
        <title>Complex archaea that bridge the gap between prokaryotes and eukaryotes.</title>
        <authorList>
            <person name="Spang A."/>
            <person name="Saw J.H."/>
            <person name="Jorgensen S.L."/>
            <person name="Zaremba-Niedzwiedzka K."/>
            <person name="Martijn J."/>
            <person name="Lind A.E."/>
            <person name="van Eijk R."/>
            <person name="Schleper C."/>
            <person name="Guy L."/>
            <person name="Ettema T.J."/>
        </authorList>
    </citation>
    <scope>NUCLEOTIDE SEQUENCE</scope>
</reference>
<protein>
    <submittedName>
        <fullName evidence="1">Uncharacterized protein</fullName>
    </submittedName>
</protein>
<dbReference type="AlphaFoldDB" id="A0A0F9SR28"/>
<name>A0A0F9SR28_9ZZZZ</name>
<dbReference type="EMBL" id="LAZR01000383">
    <property type="protein sequence ID" value="KKN71480.1"/>
    <property type="molecule type" value="Genomic_DNA"/>
</dbReference>
<comment type="caution">
    <text evidence="1">The sequence shown here is derived from an EMBL/GenBank/DDBJ whole genome shotgun (WGS) entry which is preliminary data.</text>
</comment>
<organism evidence="1">
    <name type="scientific">marine sediment metagenome</name>
    <dbReference type="NCBI Taxonomy" id="412755"/>
    <lineage>
        <taxon>unclassified sequences</taxon>
        <taxon>metagenomes</taxon>
        <taxon>ecological metagenomes</taxon>
    </lineage>
</organism>
<proteinExistence type="predicted"/>
<accession>A0A0F9SR28</accession>
<evidence type="ECO:0000313" key="1">
    <source>
        <dbReference type="EMBL" id="KKN71480.1"/>
    </source>
</evidence>
<gene>
    <name evidence="1" type="ORF">LCGC14_0420590</name>
</gene>
<sequence length="93" mass="10589">MEYTKGEWEGYKAKDGQCYVRADSHMIAHCFQGIGDAHLMATAPEILEVCKEWLDLWLYIRDRYPDIELPPSIKSGADACGRLRQVIAKAESK</sequence>